<sequence>MPTRILLVGAGAIGAFFGSRLAAVPHVLVSALCRSNYKAVKANGLRITSPKFGEYTFKPEHTFYSPEDARHTKRENGLKWDYLLVATKVLADVSDDSELLEGLVEDGTSIVLVQNGLAIEEAYRKRFPQATVLSAATNASAVQPEPGRITHNRWTRIAVGPYLPHLDNGSAKEGDRVSNERNKKFVDLLTASGIPDAEAYDHAGLQFVRWHKLAINAAMNASSVLTGGAGNQALSLDPELAIHTKGVMDEVLSTAPKILGKEFPWEELKLATPEQVLTSVSRNTTGSRPSMWHDWENGRRMELETILGNPIRLAREKGIDMPRVQSMYALLRMAQERRDHEKVQKGSKL</sequence>
<proteinExistence type="predicted"/>
<keyword evidence="2" id="KW-1185">Reference proteome</keyword>
<dbReference type="EMBL" id="JAUTXU010000149">
    <property type="protein sequence ID" value="KAK3703643.1"/>
    <property type="molecule type" value="Genomic_DNA"/>
</dbReference>
<comment type="caution">
    <text evidence="1">The sequence shown here is derived from an EMBL/GenBank/DDBJ whole genome shotgun (WGS) entry which is preliminary data.</text>
</comment>
<organism evidence="1 2">
    <name type="scientific">Vermiconidia calcicola</name>
    <dbReference type="NCBI Taxonomy" id="1690605"/>
    <lineage>
        <taxon>Eukaryota</taxon>
        <taxon>Fungi</taxon>
        <taxon>Dikarya</taxon>
        <taxon>Ascomycota</taxon>
        <taxon>Pezizomycotina</taxon>
        <taxon>Dothideomycetes</taxon>
        <taxon>Dothideomycetidae</taxon>
        <taxon>Mycosphaerellales</taxon>
        <taxon>Extremaceae</taxon>
        <taxon>Vermiconidia</taxon>
    </lineage>
</organism>
<dbReference type="Proteomes" id="UP001281147">
    <property type="component" value="Unassembled WGS sequence"/>
</dbReference>
<evidence type="ECO:0000313" key="1">
    <source>
        <dbReference type="EMBL" id="KAK3703643.1"/>
    </source>
</evidence>
<gene>
    <name evidence="1" type="ORF">LTR37_014339</name>
</gene>
<accession>A0ACC3MTX7</accession>
<evidence type="ECO:0000313" key="2">
    <source>
        <dbReference type="Proteomes" id="UP001281147"/>
    </source>
</evidence>
<protein>
    <submittedName>
        <fullName evidence="1">Uncharacterized protein</fullName>
    </submittedName>
</protein>
<reference evidence="1" key="1">
    <citation type="submission" date="2023-07" db="EMBL/GenBank/DDBJ databases">
        <title>Black Yeasts Isolated from many extreme environments.</title>
        <authorList>
            <person name="Coleine C."/>
            <person name="Stajich J.E."/>
            <person name="Selbmann L."/>
        </authorList>
    </citation>
    <scope>NUCLEOTIDE SEQUENCE</scope>
    <source>
        <strain evidence="1">CCFEE 5714</strain>
    </source>
</reference>
<name>A0ACC3MTX7_9PEZI</name>